<proteinExistence type="predicted"/>
<organism evidence="1 2">
    <name type="scientific">Saccharospirillum salsuginis</name>
    <dbReference type="NCBI Taxonomy" id="418750"/>
    <lineage>
        <taxon>Bacteria</taxon>
        <taxon>Pseudomonadati</taxon>
        <taxon>Pseudomonadota</taxon>
        <taxon>Gammaproteobacteria</taxon>
        <taxon>Oceanospirillales</taxon>
        <taxon>Saccharospirillaceae</taxon>
        <taxon>Saccharospirillum</taxon>
    </lineage>
</organism>
<protein>
    <submittedName>
        <fullName evidence="1">Uncharacterized protein</fullName>
    </submittedName>
</protein>
<gene>
    <name evidence="1" type="ORF">GCM10007392_37560</name>
</gene>
<keyword evidence="2" id="KW-1185">Reference proteome</keyword>
<comment type="caution">
    <text evidence="1">The sequence shown here is derived from an EMBL/GenBank/DDBJ whole genome shotgun (WGS) entry which is preliminary data.</text>
</comment>
<evidence type="ECO:0000313" key="1">
    <source>
        <dbReference type="EMBL" id="GGX66377.1"/>
    </source>
</evidence>
<dbReference type="Proteomes" id="UP000626148">
    <property type="component" value="Unassembled WGS sequence"/>
</dbReference>
<dbReference type="AlphaFoldDB" id="A0A918KM97"/>
<name>A0A918KM97_9GAMM</name>
<evidence type="ECO:0000313" key="2">
    <source>
        <dbReference type="Proteomes" id="UP000626148"/>
    </source>
</evidence>
<accession>A0A918KM97</accession>
<reference evidence="1" key="1">
    <citation type="journal article" date="2014" name="Int. J. Syst. Evol. Microbiol.">
        <title>Complete genome sequence of Corynebacterium casei LMG S-19264T (=DSM 44701T), isolated from a smear-ripened cheese.</title>
        <authorList>
            <consortium name="US DOE Joint Genome Institute (JGI-PGF)"/>
            <person name="Walter F."/>
            <person name="Albersmeier A."/>
            <person name="Kalinowski J."/>
            <person name="Ruckert C."/>
        </authorList>
    </citation>
    <scope>NUCLEOTIDE SEQUENCE</scope>
    <source>
        <strain evidence="1">KCTC 22169</strain>
    </source>
</reference>
<dbReference type="EMBL" id="BMXR01000010">
    <property type="protein sequence ID" value="GGX66377.1"/>
    <property type="molecule type" value="Genomic_DNA"/>
</dbReference>
<sequence>MTGAELLDWTGWRFSYGERGSIDESLPPIMERLKLEPDKWRYTAIHFERSITGFVGTVRSMVEFCRRLDYQRTPGLSTGKLLN</sequence>
<reference evidence="1" key="2">
    <citation type="submission" date="2020-09" db="EMBL/GenBank/DDBJ databases">
        <authorList>
            <person name="Sun Q."/>
            <person name="Kim S."/>
        </authorList>
    </citation>
    <scope>NUCLEOTIDE SEQUENCE</scope>
    <source>
        <strain evidence="1">KCTC 22169</strain>
    </source>
</reference>
<dbReference type="RefSeq" id="WP_189611584.1">
    <property type="nucleotide sequence ID" value="NZ_BMXR01000010.1"/>
</dbReference>